<organism evidence="9 10">
    <name type="scientific">Rhodoferax lacus</name>
    <dbReference type="NCBI Taxonomy" id="2184758"/>
    <lineage>
        <taxon>Bacteria</taxon>
        <taxon>Pseudomonadati</taxon>
        <taxon>Pseudomonadota</taxon>
        <taxon>Betaproteobacteria</taxon>
        <taxon>Burkholderiales</taxon>
        <taxon>Comamonadaceae</taxon>
        <taxon>Rhodoferax</taxon>
    </lineage>
</organism>
<dbReference type="PANTHER" id="PTHR43549">
    <property type="entry name" value="MULTIDRUG RESISTANCE PROTEIN YPNP-RELATED"/>
    <property type="match status" value="1"/>
</dbReference>
<feature type="transmembrane region" description="Helical" evidence="8">
    <location>
        <begin position="72"/>
        <end position="105"/>
    </location>
</feature>
<keyword evidence="6 8" id="KW-0472">Membrane</keyword>
<feature type="transmembrane region" description="Helical" evidence="8">
    <location>
        <begin position="159"/>
        <end position="179"/>
    </location>
</feature>
<proteinExistence type="predicted"/>
<comment type="caution">
    <text evidence="9">The sequence shown here is derived from an EMBL/GenBank/DDBJ whole genome shotgun (WGS) entry which is preliminary data.</text>
</comment>
<feature type="transmembrane region" description="Helical" evidence="8">
    <location>
        <begin position="117"/>
        <end position="139"/>
    </location>
</feature>
<feature type="transmembrane region" description="Helical" evidence="8">
    <location>
        <begin position="411"/>
        <end position="430"/>
    </location>
</feature>
<name>A0A3E1R7E3_9BURK</name>
<sequence>MPSPTDASTPARAAPAARPANTPAAPAARFLSGSLLRHVVVMAGTGAIGLVAVFAVDLINLFYISLLGEKQIAAAVGFAGVVAFFHTSICIGMMIGITACVARLIGENQLVRARRMATHSLLIMVGITAVLGLGTVLFLHPLLTALGATGEVARLAQRYLTITMPSLPFLGLGMASSALLRSVGDARRSMLVTLSAALSTACLDPLFIFAFGLGLDGAAIVAVMSRTLMVVIGLHGVWRVHQLLGAVERAHLAADARTLAAIAGPAVLTNLATPVGAAFVTHSVAQFGASAVAGQATIDRVTPVAFGLIYSLSGAVGPILSQNLGAGQFARVRECMRASVWFMLLAVGTAWLLLALLQGPLIRAFSLEGVAAEMVHAFCSWVCASFFFAGALFVANTAFNNLGRPLWSTGFNWARATLGTIPFALWGAQYGPVQVMAGQGAGLIIFGTLALLTALRLTRRLGAATAAP</sequence>
<dbReference type="InterPro" id="IPR052031">
    <property type="entry name" value="Membrane_Transporter-Flippase"/>
</dbReference>
<dbReference type="GO" id="GO:0042910">
    <property type="term" value="F:xenobiotic transmembrane transporter activity"/>
    <property type="evidence" value="ECO:0007669"/>
    <property type="project" value="InterPro"/>
</dbReference>
<feature type="transmembrane region" description="Helical" evidence="8">
    <location>
        <begin position="340"/>
        <end position="362"/>
    </location>
</feature>
<protein>
    <submittedName>
        <fullName evidence="9">Multidrug transporter</fullName>
    </submittedName>
</protein>
<evidence type="ECO:0000256" key="8">
    <source>
        <dbReference type="SAM" id="Phobius"/>
    </source>
</evidence>
<evidence type="ECO:0000313" key="10">
    <source>
        <dbReference type="Proteomes" id="UP000260665"/>
    </source>
</evidence>
<dbReference type="Proteomes" id="UP000260665">
    <property type="component" value="Unassembled WGS sequence"/>
</dbReference>
<dbReference type="PIRSF" id="PIRSF006603">
    <property type="entry name" value="DinF"/>
    <property type="match status" value="1"/>
</dbReference>
<evidence type="ECO:0000256" key="7">
    <source>
        <dbReference type="SAM" id="MobiDB-lite"/>
    </source>
</evidence>
<reference evidence="9 10" key="1">
    <citation type="submission" date="2018-05" db="EMBL/GenBank/DDBJ databases">
        <title>Rhodoferax soyangensis sp.nov., isolated from an oligotrophic freshwater lake.</title>
        <authorList>
            <person name="Park M."/>
        </authorList>
    </citation>
    <scope>NUCLEOTIDE SEQUENCE [LARGE SCALE GENOMIC DNA]</scope>
    <source>
        <strain evidence="9 10">IMCC26218</strain>
    </source>
</reference>
<feature type="transmembrane region" description="Helical" evidence="8">
    <location>
        <begin position="217"/>
        <end position="238"/>
    </location>
</feature>
<dbReference type="InterPro" id="IPR002528">
    <property type="entry name" value="MATE_fam"/>
</dbReference>
<feature type="transmembrane region" description="Helical" evidence="8">
    <location>
        <begin position="191"/>
        <end position="211"/>
    </location>
</feature>
<dbReference type="AlphaFoldDB" id="A0A3E1R7E3"/>
<dbReference type="InterPro" id="IPR048279">
    <property type="entry name" value="MdtK-like"/>
</dbReference>
<dbReference type="PANTHER" id="PTHR43549:SF3">
    <property type="entry name" value="MULTIDRUG RESISTANCE PROTEIN YPNP-RELATED"/>
    <property type="match status" value="1"/>
</dbReference>
<feature type="transmembrane region" description="Helical" evidence="8">
    <location>
        <begin position="436"/>
        <end position="455"/>
    </location>
</feature>
<comment type="subcellular location">
    <subcellularLocation>
        <location evidence="1">Cell inner membrane</location>
        <topology evidence="1">Multi-pass membrane protein</topology>
    </subcellularLocation>
</comment>
<keyword evidence="10" id="KW-1185">Reference proteome</keyword>
<evidence type="ECO:0000256" key="6">
    <source>
        <dbReference type="ARBA" id="ARBA00023136"/>
    </source>
</evidence>
<evidence type="ECO:0000256" key="1">
    <source>
        <dbReference type="ARBA" id="ARBA00004429"/>
    </source>
</evidence>
<keyword evidence="5 8" id="KW-1133">Transmembrane helix</keyword>
<feature type="transmembrane region" description="Helical" evidence="8">
    <location>
        <begin position="301"/>
        <end position="320"/>
    </location>
</feature>
<keyword evidence="2" id="KW-0813">Transport</keyword>
<gene>
    <name evidence="9" type="ORF">DIC66_20950</name>
</gene>
<dbReference type="OrthoDB" id="9806302at2"/>
<accession>A0A3E1R7E3</accession>
<dbReference type="EMBL" id="QFZK01000026">
    <property type="protein sequence ID" value="RFO94962.1"/>
    <property type="molecule type" value="Genomic_DNA"/>
</dbReference>
<dbReference type="GO" id="GO:0015297">
    <property type="term" value="F:antiporter activity"/>
    <property type="evidence" value="ECO:0007669"/>
    <property type="project" value="InterPro"/>
</dbReference>
<evidence type="ECO:0000256" key="3">
    <source>
        <dbReference type="ARBA" id="ARBA00022475"/>
    </source>
</evidence>
<feature type="region of interest" description="Disordered" evidence="7">
    <location>
        <begin position="1"/>
        <end position="20"/>
    </location>
</feature>
<evidence type="ECO:0000256" key="2">
    <source>
        <dbReference type="ARBA" id="ARBA00022448"/>
    </source>
</evidence>
<dbReference type="GO" id="GO:0005886">
    <property type="term" value="C:plasma membrane"/>
    <property type="evidence" value="ECO:0007669"/>
    <property type="project" value="UniProtKB-SubCell"/>
</dbReference>
<keyword evidence="4 8" id="KW-0812">Transmembrane</keyword>
<feature type="transmembrane region" description="Helical" evidence="8">
    <location>
        <begin position="374"/>
        <end position="399"/>
    </location>
</feature>
<feature type="transmembrane region" description="Helical" evidence="8">
    <location>
        <begin position="39"/>
        <end position="66"/>
    </location>
</feature>
<feature type="transmembrane region" description="Helical" evidence="8">
    <location>
        <begin position="259"/>
        <end position="281"/>
    </location>
</feature>
<evidence type="ECO:0000256" key="4">
    <source>
        <dbReference type="ARBA" id="ARBA00022692"/>
    </source>
</evidence>
<dbReference type="Pfam" id="PF01554">
    <property type="entry name" value="MatE"/>
    <property type="match status" value="2"/>
</dbReference>
<evidence type="ECO:0000256" key="5">
    <source>
        <dbReference type="ARBA" id="ARBA00022989"/>
    </source>
</evidence>
<keyword evidence="3" id="KW-1003">Cell membrane</keyword>
<evidence type="ECO:0000313" key="9">
    <source>
        <dbReference type="EMBL" id="RFO94962.1"/>
    </source>
</evidence>